<feature type="non-terminal residue" evidence="1">
    <location>
        <position position="70"/>
    </location>
</feature>
<reference evidence="1" key="1">
    <citation type="journal article" date="2014" name="Front. Microbiol.">
        <title>High frequency of phylogenetically diverse reductive dehalogenase-homologous genes in deep subseafloor sedimentary metagenomes.</title>
        <authorList>
            <person name="Kawai M."/>
            <person name="Futagami T."/>
            <person name="Toyoda A."/>
            <person name="Takaki Y."/>
            <person name="Nishi S."/>
            <person name="Hori S."/>
            <person name="Arai W."/>
            <person name="Tsubouchi T."/>
            <person name="Morono Y."/>
            <person name="Uchiyama I."/>
            <person name="Ito T."/>
            <person name="Fujiyama A."/>
            <person name="Inagaki F."/>
            <person name="Takami H."/>
        </authorList>
    </citation>
    <scope>NUCLEOTIDE SEQUENCE</scope>
    <source>
        <strain evidence="1">Expedition CK06-06</strain>
    </source>
</reference>
<name>X0XSQ4_9ZZZZ</name>
<gene>
    <name evidence="1" type="ORF">S01H1_65600</name>
</gene>
<proteinExistence type="predicted"/>
<comment type="caution">
    <text evidence="1">The sequence shown here is derived from an EMBL/GenBank/DDBJ whole genome shotgun (WGS) entry which is preliminary data.</text>
</comment>
<accession>X0XSQ4</accession>
<evidence type="ECO:0000313" key="1">
    <source>
        <dbReference type="EMBL" id="GAG38357.1"/>
    </source>
</evidence>
<organism evidence="1">
    <name type="scientific">marine sediment metagenome</name>
    <dbReference type="NCBI Taxonomy" id="412755"/>
    <lineage>
        <taxon>unclassified sequences</taxon>
        <taxon>metagenomes</taxon>
        <taxon>ecological metagenomes</taxon>
    </lineage>
</organism>
<dbReference type="EMBL" id="BARS01043315">
    <property type="protein sequence ID" value="GAG38357.1"/>
    <property type="molecule type" value="Genomic_DNA"/>
</dbReference>
<sequence length="70" mass="7890">MRLYGIFILFFLFVCGLCAGDTIVLKEGQTLTGDILAEKSDELIVDIGVSVLTIKKEKILQYEYTRADEE</sequence>
<protein>
    <submittedName>
        <fullName evidence="1">Uncharacterized protein</fullName>
    </submittedName>
</protein>
<dbReference type="AlphaFoldDB" id="X0XSQ4"/>